<protein>
    <recommendedName>
        <fullName evidence="5">Integral membrane protein</fullName>
    </recommendedName>
</protein>
<reference evidence="4" key="1">
    <citation type="submission" date="2018-08" db="EMBL/GenBank/DDBJ databases">
        <authorList>
            <person name="Rodrigo-Torres L."/>
            <person name="Arahal R. D."/>
            <person name="Lucena T."/>
        </authorList>
    </citation>
    <scope>NUCLEOTIDE SEQUENCE [LARGE SCALE GENOMIC DNA]</scope>
    <source>
        <strain evidence="4">CECT 7235</strain>
    </source>
</reference>
<gene>
    <name evidence="3" type="ORF">ROE7235_01680</name>
</gene>
<accession>A0A3B0MQN0</accession>
<keyword evidence="2" id="KW-0732">Signal</keyword>
<dbReference type="Proteomes" id="UP000272908">
    <property type="component" value="Unassembled WGS sequence"/>
</dbReference>
<feature type="signal peptide" evidence="2">
    <location>
        <begin position="1"/>
        <end position="22"/>
    </location>
</feature>
<evidence type="ECO:0000256" key="1">
    <source>
        <dbReference type="SAM" id="MobiDB-lite"/>
    </source>
</evidence>
<dbReference type="OrthoDB" id="9806840at2"/>
<dbReference type="AlphaFoldDB" id="A0A3B0MQN0"/>
<dbReference type="InterPro" id="IPR009380">
    <property type="entry name" value="DUF1036"/>
</dbReference>
<feature type="compositionally biased region" description="Pro residues" evidence="1">
    <location>
        <begin position="138"/>
        <end position="149"/>
    </location>
</feature>
<dbReference type="Pfam" id="PF06282">
    <property type="entry name" value="DUF1036"/>
    <property type="match status" value="1"/>
</dbReference>
<feature type="chain" id="PRO_5017487490" description="Integral membrane protein" evidence="2">
    <location>
        <begin position="23"/>
        <end position="335"/>
    </location>
</feature>
<keyword evidence="4" id="KW-1185">Reference proteome</keyword>
<dbReference type="EMBL" id="UIHC01000013">
    <property type="protein sequence ID" value="SUZ31929.1"/>
    <property type="molecule type" value="Genomic_DNA"/>
</dbReference>
<feature type="region of interest" description="Disordered" evidence="1">
    <location>
        <begin position="131"/>
        <end position="152"/>
    </location>
</feature>
<evidence type="ECO:0000256" key="2">
    <source>
        <dbReference type="SAM" id="SignalP"/>
    </source>
</evidence>
<evidence type="ECO:0008006" key="5">
    <source>
        <dbReference type="Google" id="ProtNLM"/>
    </source>
</evidence>
<evidence type="ECO:0000313" key="3">
    <source>
        <dbReference type="EMBL" id="SUZ31929.1"/>
    </source>
</evidence>
<proteinExistence type="predicted"/>
<name>A0A3B0MQN0_9RHOB</name>
<sequence length="335" mass="36883">MRALILSALALPALALPAPAAAELRFCNETSARVTVAIGYRSEGAWRSEGWWAVEPGACRAAVSEPLENRFYYYRATSAVDSWTHESYFFCTSPQPFDISGDENCAERGFDREAFTEIALGDRTTRFTMTLTSGATPTAPPTPKTPPPGTHGEPYSISGLLSHCEVTDASVQCELHKDGWRYVASSAFHTDQGLLEDLMDLPPNTPMSWRGDLAFYEGANVEVTLREARAEGDDPFAALRARLQGFWTSASDPNYQLLIAGGVFEESYEHIPTDTRLMDLATTCDGARGDGPYLLAQSYARDGDIRCFEVFELSRNSLSLFPLGVMRPLDFVRSD</sequence>
<evidence type="ECO:0000313" key="4">
    <source>
        <dbReference type="Proteomes" id="UP000272908"/>
    </source>
</evidence>
<dbReference type="RefSeq" id="WP_121094533.1">
    <property type="nucleotide sequence ID" value="NZ_UIHC01000013.1"/>
</dbReference>
<organism evidence="3 4">
    <name type="scientific">Roseinatronobacter ekhonensis</name>
    <dbReference type="NCBI Taxonomy" id="254356"/>
    <lineage>
        <taxon>Bacteria</taxon>
        <taxon>Pseudomonadati</taxon>
        <taxon>Pseudomonadota</taxon>
        <taxon>Alphaproteobacteria</taxon>
        <taxon>Rhodobacterales</taxon>
        <taxon>Paracoccaceae</taxon>
        <taxon>Roseinatronobacter</taxon>
    </lineage>
</organism>